<proteinExistence type="predicted"/>
<dbReference type="EMBL" id="MFNE01000036">
    <property type="protein sequence ID" value="OGG94656.1"/>
    <property type="molecule type" value="Genomic_DNA"/>
</dbReference>
<sequence length="109" mass="12276">MPFKLFRKLVGLPKAYFFGGALKLKHILILLLCLFFVGCKASDLADSSKTDERAQPDEYHRREKGGYWHGEGLKDPIRYCTDCHGSDLKGGDGPSCYNCHGVNWGEDKH</sequence>
<reference evidence="2 3" key="1">
    <citation type="journal article" date="2016" name="Nat. Commun.">
        <title>Thousands of microbial genomes shed light on interconnected biogeochemical processes in an aquifer system.</title>
        <authorList>
            <person name="Anantharaman K."/>
            <person name="Brown C.T."/>
            <person name="Hug L.A."/>
            <person name="Sharon I."/>
            <person name="Castelle C.J."/>
            <person name="Probst A.J."/>
            <person name="Thomas B.C."/>
            <person name="Singh A."/>
            <person name="Wilkins M.J."/>
            <person name="Karaoz U."/>
            <person name="Brodie E.L."/>
            <person name="Williams K.H."/>
            <person name="Hubbard S.S."/>
            <person name="Banfield J.F."/>
        </authorList>
    </citation>
    <scope>NUCLEOTIDE SEQUENCE [LARGE SCALE GENOMIC DNA]</scope>
</reference>
<dbReference type="AlphaFoldDB" id="A0A1F6G964"/>
<dbReference type="InterPro" id="IPR036280">
    <property type="entry name" value="Multihaem_cyt_sf"/>
</dbReference>
<evidence type="ECO:0000256" key="1">
    <source>
        <dbReference type="SAM" id="MobiDB-lite"/>
    </source>
</evidence>
<dbReference type="Proteomes" id="UP000178449">
    <property type="component" value="Unassembled WGS sequence"/>
</dbReference>
<evidence type="ECO:0000313" key="3">
    <source>
        <dbReference type="Proteomes" id="UP000178449"/>
    </source>
</evidence>
<dbReference type="STRING" id="1817772.A2527_05590"/>
<feature type="region of interest" description="Disordered" evidence="1">
    <location>
        <begin position="44"/>
        <end position="63"/>
    </location>
</feature>
<evidence type="ECO:0000313" key="2">
    <source>
        <dbReference type="EMBL" id="OGG94656.1"/>
    </source>
</evidence>
<organism evidence="2 3">
    <name type="scientific">Candidatus Lambdaproteobacteria bacterium RIFOXYD2_FULL_50_16</name>
    <dbReference type="NCBI Taxonomy" id="1817772"/>
    <lineage>
        <taxon>Bacteria</taxon>
        <taxon>Pseudomonadati</taxon>
        <taxon>Pseudomonadota</taxon>
        <taxon>Candidatus Lambdaproteobacteria</taxon>
    </lineage>
</organism>
<dbReference type="SUPFAM" id="SSF48695">
    <property type="entry name" value="Multiheme cytochromes"/>
    <property type="match status" value="1"/>
</dbReference>
<comment type="caution">
    <text evidence="2">The sequence shown here is derived from an EMBL/GenBank/DDBJ whole genome shotgun (WGS) entry which is preliminary data.</text>
</comment>
<gene>
    <name evidence="2" type="ORF">A2527_05590</name>
</gene>
<name>A0A1F6G964_9PROT</name>
<feature type="compositionally biased region" description="Basic and acidic residues" evidence="1">
    <location>
        <begin position="46"/>
        <end position="63"/>
    </location>
</feature>
<accession>A0A1F6G964</accession>
<protein>
    <submittedName>
        <fullName evidence="2">Uncharacterized protein</fullName>
    </submittedName>
</protein>